<reference evidence="1" key="2">
    <citation type="journal article" date="2020" name="Nat. Commun.">
        <title>Large-scale genome sequencing of mycorrhizal fungi provides insights into the early evolution of symbiotic traits.</title>
        <authorList>
            <person name="Miyauchi S."/>
            <person name="Kiss E."/>
            <person name="Kuo A."/>
            <person name="Drula E."/>
            <person name="Kohler A."/>
            <person name="Sanchez-Garcia M."/>
            <person name="Morin E."/>
            <person name="Andreopoulos B."/>
            <person name="Barry K.W."/>
            <person name="Bonito G."/>
            <person name="Buee M."/>
            <person name="Carver A."/>
            <person name="Chen C."/>
            <person name="Cichocki N."/>
            <person name="Clum A."/>
            <person name="Culley D."/>
            <person name="Crous P.W."/>
            <person name="Fauchery L."/>
            <person name="Girlanda M."/>
            <person name="Hayes R.D."/>
            <person name="Keri Z."/>
            <person name="LaButti K."/>
            <person name="Lipzen A."/>
            <person name="Lombard V."/>
            <person name="Magnuson J."/>
            <person name="Maillard F."/>
            <person name="Murat C."/>
            <person name="Nolan M."/>
            <person name="Ohm R.A."/>
            <person name="Pangilinan J."/>
            <person name="Pereira M.F."/>
            <person name="Perotto S."/>
            <person name="Peter M."/>
            <person name="Pfister S."/>
            <person name="Riley R."/>
            <person name="Sitrit Y."/>
            <person name="Stielow J.B."/>
            <person name="Szollosi G."/>
            <person name="Zifcakova L."/>
            <person name="Stursova M."/>
            <person name="Spatafora J.W."/>
            <person name="Tedersoo L."/>
            <person name="Vaario L.M."/>
            <person name="Yamada A."/>
            <person name="Yan M."/>
            <person name="Wang P."/>
            <person name="Xu J."/>
            <person name="Bruns T."/>
            <person name="Baldrian P."/>
            <person name="Vilgalys R."/>
            <person name="Dunand C."/>
            <person name="Henrissat B."/>
            <person name="Grigoriev I.V."/>
            <person name="Hibbett D."/>
            <person name="Nagy L.G."/>
            <person name="Martin F.M."/>
        </authorList>
    </citation>
    <scope>NUCLEOTIDE SEQUENCE</scope>
    <source>
        <strain evidence="1">BED1</strain>
    </source>
</reference>
<dbReference type="AlphaFoldDB" id="A0AAD4BZY6"/>
<proteinExistence type="predicted"/>
<protein>
    <submittedName>
        <fullName evidence="1">Uncharacterized protein</fullName>
    </submittedName>
</protein>
<name>A0AAD4BZY6_BOLED</name>
<accession>A0AAD4BZY6</accession>
<comment type="caution">
    <text evidence="1">The sequence shown here is derived from an EMBL/GenBank/DDBJ whole genome shotgun (WGS) entry which is preliminary data.</text>
</comment>
<evidence type="ECO:0000313" key="1">
    <source>
        <dbReference type="EMBL" id="KAF8444489.1"/>
    </source>
</evidence>
<dbReference type="EMBL" id="WHUW01000006">
    <property type="protein sequence ID" value="KAF8444489.1"/>
    <property type="molecule type" value="Genomic_DNA"/>
</dbReference>
<evidence type="ECO:0000313" key="2">
    <source>
        <dbReference type="Proteomes" id="UP001194468"/>
    </source>
</evidence>
<dbReference type="Proteomes" id="UP001194468">
    <property type="component" value="Unassembled WGS sequence"/>
</dbReference>
<sequence length="273" mass="31128">MLHDINEVLFDGSKMGLYFTCKIEHQTSLNALFRTSIQAMESLWYSLYRDITMIIQDGLNEVLSPCPRAIVCDGTLLLLGASSRSGKYSQTACSMSDAAHISVWHMEWTIKATSAIVYKELQSMVVNALSMDFQLFIMMCKCMAIILISRPTMNLKNRLVKMDRFYQKLPMLISALWRCWKVLLMHTSAKLFQSLDKIMIMAVIRVNDLHKNWSVYPSLVVTFNGTVLGDPPLVVSSVYGAFQCMTSEWKGNSHMSPGPHWQCHTMSAHHWKN</sequence>
<reference evidence="1" key="1">
    <citation type="submission" date="2019-10" db="EMBL/GenBank/DDBJ databases">
        <authorList>
            <consortium name="DOE Joint Genome Institute"/>
            <person name="Kuo A."/>
            <person name="Miyauchi S."/>
            <person name="Kiss E."/>
            <person name="Drula E."/>
            <person name="Kohler A."/>
            <person name="Sanchez-Garcia M."/>
            <person name="Andreopoulos B."/>
            <person name="Barry K.W."/>
            <person name="Bonito G."/>
            <person name="Buee M."/>
            <person name="Carver A."/>
            <person name="Chen C."/>
            <person name="Cichocki N."/>
            <person name="Clum A."/>
            <person name="Culley D."/>
            <person name="Crous P.W."/>
            <person name="Fauchery L."/>
            <person name="Girlanda M."/>
            <person name="Hayes R."/>
            <person name="Keri Z."/>
            <person name="LaButti K."/>
            <person name="Lipzen A."/>
            <person name="Lombard V."/>
            <person name="Magnuson J."/>
            <person name="Maillard F."/>
            <person name="Morin E."/>
            <person name="Murat C."/>
            <person name="Nolan M."/>
            <person name="Ohm R."/>
            <person name="Pangilinan J."/>
            <person name="Pereira M."/>
            <person name="Perotto S."/>
            <person name="Peter M."/>
            <person name="Riley R."/>
            <person name="Sitrit Y."/>
            <person name="Stielow B."/>
            <person name="Szollosi G."/>
            <person name="Zifcakova L."/>
            <person name="Stursova M."/>
            <person name="Spatafora J.W."/>
            <person name="Tedersoo L."/>
            <person name="Vaario L.-M."/>
            <person name="Yamada A."/>
            <person name="Yan M."/>
            <person name="Wang P."/>
            <person name="Xu J."/>
            <person name="Bruns T."/>
            <person name="Baldrian P."/>
            <person name="Vilgalys R."/>
            <person name="Henrissat B."/>
            <person name="Grigoriev I.V."/>
            <person name="Hibbett D."/>
            <person name="Nagy L.G."/>
            <person name="Martin F.M."/>
        </authorList>
    </citation>
    <scope>NUCLEOTIDE SEQUENCE</scope>
    <source>
        <strain evidence="1">BED1</strain>
    </source>
</reference>
<keyword evidence="2" id="KW-1185">Reference proteome</keyword>
<gene>
    <name evidence="1" type="ORF">L210DRAFT_3502082</name>
</gene>
<organism evidence="1 2">
    <name type="scientific">Boletus edulis BED1</name>
    <dbReference type="NCBI Taxonomy" id="1328754"/>
    <lineage>
        <taxon>Eukaryota</taxon>
        <taxon>Fungi</taxon>
        <taxon>Dikarya</taxon>
        <taxon>Basidiomycota</taxon>
        <taxon>Agaricomycotina</taxon>
        <taxon>Agaricomycetes</taxon>
        <taxon>Agaricomycetidae</taxon>
        <taxon>Boletales</taxon>
        <taxon>Boletineae</taxon>
        <taxon>Boletaceae</taxon>
        <taxon>Boletoideae</taxon>
        <taxon>Boletus</taxon>
    </lineage>
</organism>